<protein>
    <submittedName>
        <fullName evidence="1">Uncharacterized protein</fullName>
    </submittedName>
</protein>
<accession>A0A1J1JN95</accession>
<organism evidence="1">
    <name type="scientific">Planktothrix agardhii</name>
    <name type="common">Oscillatoria agardhii</name>
    <dbReference type="NCBI Taxonomy" id="1160"/>
    <lineage>
        <taxon>Bacteria</taxon>
        <taxon>Bacillati</taxon>
        <taxon>Cyanobacteriota</taxon>
        <taxon>Cyanophyceae</taxon>
        <taxon>Oscillatoriophycideae</taxon>
        <taxon>Oscillatoriales</taxon>
        <taxon>Microcoleaceae</taxon>
        <taxon>Planktothrix</taxon>
    </lineage>
</organism>
<evidence type="ECO:0000313" key="1">
    <source>
        <dbReference type="EMBL" id="CUM62447.1"/>
    </source>
</evidence>
<dbReference type="AlphaFoldDB" id="A0A1J1JN95"/>
<sequence length="56" mass="6755">MDNTIDDEFEEFDYSKLYEGSEDVTFDPETVYYEPGPWLSDYYDGLDLDYSDYRLI</sequence>
<reference evidence="1" key="1">
    <citation type="submission" date="2015-09" db="EMBL/GenBank/DDBJ databases">
        <authorList>
            <person name="Jackson K.R."/>
            <person name="Lunt B.L."/>
            <person name="Fisher J.N.B."/>
            <person name="Gardner A.V."/>
            <person name="Bailey M.E."/>
            <person name="Deus L.M."/>
            <person name="Earl A.S."/>
            <person name="Gibby P.D."/>
            <person name="Hartmann K.A."/>
            <person name="Liu J.E."/>
            <person name="Manci A.M."/>
            <person name="Nielsen D.A."/>
            <person name="Solomon M.B."/>
            <person name="Breakwell D.P."/>
            <person name="Burnett S.H."/>
            <person name="Grose J.H."/>
        </authorList>
    </citation>
    <scope>NUCLEOTIDE SEQUENCE</scope>
    <source>
        <strain evidence="1">7805</strain>
        <plasmid evidence="1">PLAM_p</plasmid>
    </source>
</reference>
<dbReference type="RefSeq" id="WP_176455561.1">
    <property type="nucleotide sequence ID" value="NZ_JBMLSA010000299.1"/>
</dbReference>
<dbReference type="EMBL" id="LO018306">
    <property type="protein sequence ID" value="CUM62447.1"/>
    <property type="molecule type" value="Genomic_DNA"/>
</dbReference>
<name>A0A1J1JN95_PLAAG</name>
<gene>
    <name evidence="1" type="ORF">PLAM_p0002</name>
</gene>
<keyword evidence="1" id="KW-0614">Plasmid</keyword>
<geneLocation type="plasmid" evidence="1">
    <name>PLAM_p</name>
</geneLocation>
<proteinExistence type="predicted"/>